<dbReference type="EMBL" id="BAABME010000127">
    <property type="protein sequence ID" value="GAA0139866.1"/>
    <property type="molecule type" value="Genomic_DNA"/>
</dbReference>
<protein>
    <recommendedName>
        <fullName evidence="1">Bet v I/Major latex protein domain-containing protein</fullName>
    </recommendedName>
</protein>
<proteinExistence type="predicted"/>
<evidence type="ECO:0000313" key="4">
    <source>
        <dbReference type="Proteomes" id="UP001454036"/>
    </source>
</evidence>
<evidence type="ECO:0000259" key="1">
    <source>
        <dbReference type="SMART" id="SM01037"/>
    </source>
</evidence>
<feature type="domain" description="Bet v I/Major latex protein" evidence="1">
    <location>
        <begin position="2"/>
        <end position="145"/>
    </location>
</feature>
<dbReference type="CDD" id="cd07816">
    <property type="entry name" value="Bet_v1-like"/>
    <property type="match status" value="1"/>
</dbReference>
<dbReference type="PANTHER" id="PTHR31907">
    <property type="entry name" value="MLP-LIKE PROTEIN 423"/>
    <property type="match status" value="1"/>
</dbReference>
<dbReference type="EMBL" id="BAABME010000127">
    <property type="protein sequence ID" value="GAA0139867.1"/>
    <property type="molecule type" value="Genomic_DNA"/>
</dbReference>
<organism evidence="3 4">
    <name type="scientific">Lithospermum erythrorhizon</name>
    <name type="common">Purple gromwell</name>
    <name type="synonym">Lithospermum officinale var. erythrorhizon</name>
    <dbReference type="NCBI Taxonomy" id="34254"/>
    <lineage>
        <taxon>Eukaryota</taxon>
        <taxon>Viridiplantae</taxon>
        <taxon>Streptophyta</taxon>
        <taxon>Embryophyta</taxon>
        <taxon>Tracheophyta</taxon>
        <taxon>Spermatophyta</taxon>
        <taxon>Magnoliopsida</taxon>
        <taxon>eudicotyledons</taxon>
        <taxon>Gunneridae</taxon>
        <taxon>Pentapetalae</taxon>
        <taxon>asterids</taxon>
        <taxon>lamiids</taxon>
        <taxon>Boraginales</taxon>
        <taxon>Boraginaceae</taxon>
        <taxon>Boraginoideae</taxon>
        <taxon>Lithospermeae</taxon>
        <taxon>Lithospermum</taxon>
    </lineage>
</organism>
<dbReference type="SMART" id="SM01037">
    <property type="entry name" value="Bet_v_1"/>
    <property type="match status" value="1"/>
</dbReference>
<evidence type="ECO:0000313" key="2">
    <source>
        <dbReference type="EMBL" id="GAA0139866.1"/>
    </source>
</evidence>
<keyword evidence="4" id="KW-1185">Reference proteome</keyword>
<gene>
    <name evidence="2" type="ORF">LIER_01330</name>
    <name evidence="3" type="ORF">LIER_01331</name>
</gene>
<dbReference type="GO" id="GO:0006952">
    <property type="term" value="P:defense response"/>
    <property type="evidence" value="ECO:0007669"/>
    <property type="project" value="InterPro"/>
</dbReference>
<accession>A0AAV3NKH2</accession>
<dbReference type="InterPro" id="IPR000916">
    <property type="entry name" value="Bet_v_I/MLP"/>
</dbReference>
<dbReference type="SUPFAM" id="SSF55961">
    <property type="entry name" value="Bet v1-like"/>
    <property type="match status" value="1"/>
</dbReference>
<reference evidence="3 4" key="1">
    <citation type="submission" date="2024-01" db="EMBL/GenBank/DDBJ databases">
        <title>The complete chloroplast genome sequence of Lithospermum erythrorhizon: insights into the phylogenetic relationship among Boraginaceae species and the maternal lineages of purple gromwells.</title>
        <authorList>
            <person name="Okada T."/>
            <person name="Watanabe K."/>
        </authorList>
    </citation>
    <scope>NUCLEOTIDE SEQUENCE [LARGE SCALE GENOMIC DNA]</scope>
</reference>
<dbReference type="InterPro" id="IPR023393">
    <property type="entry name" value="START-like_dom_sf"/>
</dbReference>
<dbReference type="InterPro" id="IPR051761">
    <property type="entry name" value="MLP-like_ligand-binding"/>
</dbReference>
<dbReference type="Proteomes" id="UP001454036">
    <property type="component" value="Unassembled WGS sequence"/>
</dbReference>
<dbReference type="AlphaFoldDB" id="A0AAV3NKH2"/>
<dbReference type="Pfam" id="PF00407">
    <property type="entry name" value="Bet_v_1"/>
    <property type="match status" value="1"/>
</dbReference>
<evidence type="ECO:0000313" key="3">
    <source>
        <dbReference type="EMBL" id="GAA0139867.1"/>
    </source>
</evidence>
<comment type="caution">
    <text evidence="3">The sequence shown here is derived from an EMBL/GenBank/DDBJ whole genome shotgun (WGS) entry which is preliminary data.</text>
</comment>
<dbReference type="Gene3D" id="3.30.530.20">
    <property type="match status" value="1"/>
</dbReference>
<sequence>MGLRGKESKQIEIKCDDNLFFEVLRYGLSHVSKLSPETIQGCDLVEGQWGAVGCVICWNFNCDGKENVAKEMISVIDEKNRLMEFKVIEGDMMKAYKSFVSTFQSANNTVTWTIEYEKTNENVPNPTSLLELLAKITRDIDINHQAIPGLAANN</sequence>
<name>A0AAV3NKH2_LITER</name>